<dbReference type="PANTHER" id="PTHR39168">
    <property type="entry name" value="TRANSCRIPTIONAL REGULATOR-RELATED"/>
    <property type="match status" value="1"/>
</dbReference>
<dbReference type="InterPro" id="IPR036390">
    <property type="entry name" value="WH_DNA-bd_sf"/>
</dbReference>
<dbReference type="Proteomes" id="UP001198565">
    <property type="component" value="Unassembled WGS sequence"/>
</dbReference>
<dbReference type="CDD" id="cd00090">
    <property type="entry name" value="HTH_ARSR"/>
    <property type="match status" value="1"/>
</dbReference>
<accession>A0ABS7QJ95</accession>
<dbReference type="InterPro" id="IPR011991">
    <property type="entry name" value="ArsR-like_HTH"/>
</dbReference>
<evidence type="ECO:0000313" key="2">
    <source>
        <dbReference type="EMBL" id="MBY8883238.1"/>
    </source>
</evidence>
<keyword evidence="3" id="KW-1185">Reference proteome</keyword>
<sequence length="266" mass="28838">MDTNTADRVEREADVAAVAAVFGDASRVRVLLALGDGRQLPASVLAAEAGVSPSTVSAHLARLLQAGLVTVASHGRHRYYRLSGPDVSDVLEALARVAPPKTVRSLREGTRAAQLRRCRTCYDHLAGRLGVALMDALLERGVLTGGDGVYRPERADHDRPSAPGQDAHYRVTPEGHRFLADFGVDPGRLPRRGPVIRYCVDWSEQRHHLSGALGAALTGRFFALEWIRRGEARRVVRVTDAGREGLVSAFGLAEDWDTPERVSGRA</sequence>
<organism evidence="2 3">
    <name type="scientific">Streptantibioticus parmotrematis</name>
    <dbReference type="NCBI Taxonomy" id="2873249"/>
    <lineage>
        <taxon>Bacteria</taxon>
        <taxon>Bacillati</taxon>
        <taxon>Actinomycetota</taxon>
        <taxon>Actinomycetes</taxon>
        <taxon>Kitasatosporales</taxon>
        <taxon>Streptomycetaceae</taxon>
        <taxon>Streptantibioticus</taxon>
    </lineage>
</organism>
<evidence type="ECO:0000313" key="3">
    <source>
        <dbReference type="Proteomes" id="UP001198565"/>
    </source>
</evidence>
<comment type="caution">
    <text evidence="2">The sequence shown here is derived from an EMBL/GenBank/DDBJ whole genome shotgun (WGS) entry which is preliminary data.</text>
</comment>
<dbReference type="Pfam" id="PF12840">
    <property type="entry name" value="HTH_20"/>
    <property type="match status" value="1"/>
</dbReference>
<gene>
    <name evidence="2" type="ORF">K7472_00055</name>
</gene>
<dbReference type="NCBIfam" id="NF033788">
    <property type="entry name" value="HTH_metalloreg"/>
    <property type="match status" value="1"/>
</dbReference>
<feature type="domain" description="HTH arsR-type" evidence="1">
    <location>
        <begin position="7"/>
        <end position="102"/>
    </location>
</feature>
<dbReference type="InterPro" id="IPR001845">
    <property type="entry name" value="HTH_ArsR_DNA-bd_dom"/>
</dbReference>
<dbReference type="SMART" id="SM00418">
    <property type="entry name" value="HTH_ARSR"/>
    <property type="match status" value="1"/>
</dbReference>
<dbReference type="SUPFAM" id="SSF46785">
    <property type="entry name" value="Winged helix' DNA-binding domain"/>
    <property type="match status" value="1"/>
</dbReference>
<dbReference type="InterPro" id="IPR052543">
    <property type="entry name" value="HTH_Metal-responsive_Reg"/>
</dbReference>
<evidence type="ECO:0000259" key="1">
    <source>
        <dbReference type="PROSITE" id="PS50987"/>
    </source>
</evidence>
<dbReference type="EMBL" id="JAINVZ010000001">
    <property type="protein sequence ID" value="MBY8883238.1"/>
    <property type="molecule type" value="Genomic_DNA"/>
</dbReference>
<proteinExistence type="predicted"/>
<dbReference type="RefSeq" id="WP_222972756.1">
    <property type="nucleotide sequence ID" value="NZ_JAINVZ010000001.1"/>
</dbReference>
<name>A0ABS7QJ95_9ACTN</name>
<dbReference type="PROSITE" id="PS50987">
    <property type="entry name" value="HTH_ARSR_2"/>
    <property type="match status" value="1"/>
</dbReference>
<reference evidence="2 3" key="1">
    <citation type="submission" date="2021-08" db="EMBL/GenBank/DDBJ databases">
        <title>Streptomyces sp. PTM05 isolated from lichen.</title>
        <authorList>
            <person name="Somphong A."/>
            <person name="Phongsopitanun W."/>
            <person name="Tanasupawat S."/>
        </authorList>
    </citation>
    <scope>NUCLEOTIDE SEQUENCE [LARGE SCALE GENOMIC DNA]</scope>
    <source>
        <strain evidence="2 3">Ptm05</strain>
    </source>
</reference>
<dbReference type="Gene3D" id="1.10.10.10">
    <property type="entry name" value="Winged helix-like DNA-binding domain superfamily/Winged helix DNA-binding domain"/>
    <property type="match status" value="1"/>
</dbReference>
<protein>
    <submittedName>
        <fullName evidence="2">Winged helix-turn-helix domain-containing protein</fullName>
    </submittedName>
</protein>
<dbReference type="PANTHER" id="PTHR39168:SF1">
    <property type="entry name" value="TRANSCRIPTIONAL REGULATORY PROTEIN"/>
    <property type="match status" value="1"/>
</dbReference>
<dbReference type="PRINTS" id="PR00778">
    <property type="entry name" value="HTHARSR"/>
</dbReference>
<dbReference type="InterPro" id="IPR036388">
    <property type="entry name" value="WH-like_DNA-bd_sf"/>
</dbReference>